<evidence type="ECO:0000313" key="7">
    <source>
        <dbReference type="EMBL" id="KKU08098.1"/>
    </source>
</evidence>
<feature type="domain" description="Aspartate carbamoyltransferase regulatory subunit N-terminal" evidence="5">
    <location>
        <begin position="12"/>
        <end position="101"/>
    </location>
</feature>
<dbReference type="Gene3D" id="2.30.30.20">
    <property type="entry name" value="Aspartate carbamoyltransferase regulatory subunit, C-terminal domain"/>
    <property type="match status" value="1"/>
</dbReference>
<dbReference type="Proteomes" id="UP000033999">
    <property type="component" value="Unassembled WGS sequence"/>
</dbReference>
<comment type="subunit">
    <text evidence="4">Contains catalytic and regulatory chains.</text>
</comment>
<reference evidence="7 8" key="1">
    <citation type="journal article" date="2015" name="Nature">
        <title>rRNA introns, odd ribosomes, and small enigmatic genomes across a large radiation of phyla.</title>
        <authorList>
            <person name="Brown C.T."/>
            <person name="Hug L.A."/>
            <person name="Thomas B.C."/>
            <person name="Sharon I."/>
            <person name="Castelle C.J."/>
            <person name="Singh A."/>
            <person name="Wilkins M.J."/>
            <person name="Williams K.H."/>
            <person name="Banfield J.F."/>
        </authorList>
    </citation>
    <scope>NUCLEOTIDE SEQUENCE [LARGE SCALE GENOMIC DNA]</scope>
</reference>
<comment type="caution">
    <text evidence="7">The sequence shown here is derived from an EMBL/GenBank/DDBJ whole genome shotgun (WGS) entry which is preliminary data.</text>
</comment>
<dbReference type="InterPro" id="IPR002801">
    <property type="entry name" value="Asp_carbamoylTrfase_reg"/>
</dbReference>
<dbReference type="Gene3D" id="3.30.70.140">
    <property type="entry name" value="Aspartate carbamoyltransferase regulatory subunit, N-terminal domain"/>
    <property type="match status" value="1"/>
</dbReference>
<proteinExistence type="inferred from homology"/>
<feature type="binding site" evidence="4">
    <location>
        <position position="145"/>
    </location>
    <ligand>
        <name>Zn(2+)</name>
        <dbReference type="ChEBI" id="CHEBI:29105"/>
    </ligand>
</feature>
<keyword evidence="2 4" id="KW-0862">Zinc</keyword>
<dbReference type="InterPro" id="IPR020545">
    <property type="entry name" value="Asp_carbamoyltransf_reg_N"/>
</dbReference>
<dbReference type="PANTHER" id="PTHR35805:SF1">
    <property type="entry name" value="ASPARTATE CARBAMOYLTRANSFERASE REGULATORY CHAIN"/>
    <property type="match status" value="1"/>
</dbReference>
<feature type="domain" description="Aspartate carbamoyltransferase regulatory subunit C-terminal" evidence="6">
    <location>
        <begin position="107"/>
        <end position="153"/>
    </location>
</feature>
<dbReference type="SUPFAM" id="SSF57825">
    <property type="entry name" value="Aspartate carbamoyltransferase, Regulatory-chain, C-terminal domain"/>
    <property type="match status" value="1"/>
</dbReference>
<dbReference type="SUPFAM" id="SSF54893">
    <property type="entry name" value="Aspartate carbamoyltransferase, Regulatory-chain, N-terminal domain"/>
    <property type="match status" value="1"/>
</dbReference>
<dbReference type="Pfam" id="PF02748">
    <property type="entry name" value="PyrI_C"/>
    <property type="match status" value="1"/>
</dbReference>
<dbReference type="InterPro" id="IPR036793">
    <property type="entry name" value="Asp_carbatrfase_reg_N_sf"/>
</dbReference>
<gene>
    <name evidence="4" type="primary">pyrI</name>
    <name evidence="7" type="ORF">UX10_C0002G0007</name>
</gene>
<dbReference type="AlphaFoldDB" id="A0A0G1PRN2"/>
<comment type="function">
    <text evidence="4">Involved in allosteric regulation of aspartate carbamoyltransferase.</text>
</comment>
<keyword evidence="1 4" id="KW-0479">Metal-binding</keyword>
<comment type="similarity">
    <text evidence="4">Belongs to the PyrI family.</text>
</comment>
<keyword evidence="3 4" id="KW-0665">Pyrimidine biosynthesis</keyword>
<evidence type="ECO:0000256" key="4">
    <source>
        <dbReference type="HAMAP-Rule" id="MF_00002"/>
    </source>
</evidence>
<evidence type="ECO:0000256" key="2">
    <source>
        <dbReference type="ARBA" id="ARBA00022833"/>
    </source>
</evidence>
<dbReference type="NCBIfam" id="TIGR00240">
    <property type="entry name" value="ATCase_reg"/>
    <property type="match status" value="1"/>
</dbReference>
<evidence type="ECO:0000259" key="6">
    <source>
        <dbReference type="Pfam" id="PF02748"/>
    </source>
</evidence>
<dbReference type="InterPro" id="IPR036792">
    <property type="entry name" value="Asp_carbatrfase_reg_C_sf"/>
</dbReference>
<dbReference type="GO" id="GO:0046872">
    <property type="term" value="F:metal ion binding"/>
    <property type="evidence" value="ECO:0007669"/>
    <property type="project" value="UniProtKB-KW"/>
</dbReference>
<name>A0A0G1PRN2_9BACT</name>
<accession>A0A0G1PRN2</accession>
<protein>
    <recommendedName>
        <fullName evidence="4">Aspartate carbamoyltransferase regulatory chain</fullName>
    </recommendedName>
</protein>
<dbReference type="GO" id="GO:0016740">
    <property type="term" value="F:transferase activity"/>
    <property type="evidence" value="ECO:0007669"/>
    <property type="project" value="UniProtKB-KW"/>
</dbReference>
<dbReference type="Pfam" id="PF01948">
    <property type="entry name" value="PyrI"/>
    <property type="match status" value="1"/>
</dbReference>
<dbReference type="PANTHER" id="PTHR35805">
    <property type="entry name" value="ASPARTATE CARBAMOYLTRANSFERASE REGULATORY CHAIN"/>
    <property type="match status" value="1"/>
</dbReference>
<dbReference type="PATRIC" id="fig|1619041.3.peg.70"/>
<feature type="binding site" evidence="4">
    <location>
        <position position="113"/>
    </location>
    <ligand>
        <name>Zn(2+)</name>
        <dbReference type="ChEBI" id="CHEBI:29105"/>
    </ligand>
</feature>
<dbReference type="GO" id="GO:0006207">
    <property type="term" value="P:'de novo' pyrimidine nucleobase biosynthetic process"/>
    <property type="evidence" value="ECO:0007669"/>
    <property type="project" value="InterPro"/>
</dbReference>
<sequence>MTAQTNNPKEIRVQAIKNGTVIDHLPAGFGLLVIKLLGGMPARKIVTLGTNLKSYARGTKDLIKIEDRELTKNEVDKIALIAPNATINIVRDYRVIKKIKPHLPETIKGAISCPNPRCITNHEAMTTMFHAHTNKKQVAILCHYCEKQFSQEEMVKYI</sequence>
<feature type="binding site" evidence="4">
    <location>
        <position position="118"/>
    </location>
    <ligand>
        <name>Zn(2+)</name>
        <dbReference type="ChEBI" id="CHEBI:29105"/>
    </ligand>
</feature>
<evidence type="ECO:0000259" key="5">
    <source>
        <dbReference type="Pfam" id="PF01948"/>
    </source>
</evidence>
<dbReference type="EMBL" id="LCKX01000002">
    <property type="protein sequence ID" value="KKU08098.1"/>
    <property type="molecule type" value="Genomic_DNA"/>
</dbReference>
<evidence type="ECO:0000313" key="8">
    <source>
        <dbReference type="Proteomes" id="UP000033999"/>
    </source>
</evidence>
<feature type="binding site" evidence="4">
    <location>
        <position position="142"/>
    </location>
    <ligand>
        <name>Zn(2+)</name>
        <dbReference type="ChEBI" id="CHEBI:29105"/>
    </ligand>
</feature>
<keyword evidence="7" id="KW-0808">Transferase</keyword>
<organism evidence="7 8">
    <name type="scientific">Candidatus Magasanikbacteria bacterium GW2011_GWA2_45_39</name>
    <dbReference type="NCBI Taxonomy" id="1619041"/>
    <lineage>
        <taxon>Bacteria</taxon>
        <taxon>Candidatus Magasanikiibacteriota</taxon>
    </lineage>
</organism>
<dbReference type="GO" id="GO:0009347">
    <property type="term" value="C:aspartate carbamoyltransferase complex"/>
    <property type="evidence" value="ECO:0007669"/>
    <property type="project" value="InterPro"/>
</dbReference>
<evidence type="ECO:0000256" key="1">
    <source>
        <dbReference type="ARBA" id="ARBA00022723"/>
    </source>
</evidence>
<comment type="cofactor">
    <cofactor evidence="4">
        <name>Zn(2+)</name>
        <dbReference type="ChEBI" id="CHEBI:29105"/>
    </cofactor>
    <text evidence="4">Binds 1 zinc ion per subunit.</text>
</comment>
<dbReference type="GO" id="GO:0006221">
    <property type="term" value="P:pyrimidine nucleotide biosynthetic process"/>
    <property type="evidence" value="ECO:0007669"/>
    <property type="project" value="UniProtKB-UniRule"/>
</dbReference>
<evidence type="ECO:0000256" key="3">
    <source>
        <dbReference type="ARBA" id="ARBA00022975"/>
    </source>
</evidence>
<dbReference type="InterPro" id="IPR020542">
    <property type="entry name" value="Asp_carbamoyltrfase_reg_C"/>
</dbReference>
<dbReference type="HAMAP" id="MF_00002">
    <property type="entry name" value="Asp_carb_tr_reg"/>
    <property type="match status" value="1"/>
</dbReference>